<dbReference type="OrthoDB" id="9977700at2"/>
<sequence length="170" mass="18913">MSRIEVIQEAPLTDDPLYAHEIIGYVLVTCKELGMERYHGDHLAVQTAIQIKKTSPKVAERAFNNASSLSKTKGMGVGELMKWSKAKSLMKKPVAQEILDRISADEELDSKEVSEIQAAGYLSLAALELNFLSGQLTPLEMEFNYQLRVLPPDKANTFGLNFLGLELEEN</sequence>
<dbReference type="EMBL" id="VYKK01000007">
    <property type="protein sequence ID" value="KAA9005907.1"/>
    <property type="molecule type" value="Genomic_DNA"/>
</dbReference>
<evidence type="ECO:0000313" key="2">
    <source>
        <dbReference type="Proteomes" id="UP000367750"/>
    </source>
</evidence>
<evidence type="ECO:0000313" key="1">
    <source>
        <dbReference type="EMBL" id="KAA9005907.1"/>
    </source>
</evidence>
<proteinExistence type="predicted"/>
<accession>A0A5J5GD08</accession>
<gene>
    <name evidence="1" type="ORF">F4V43_07500</name>
</gene>
<keyword evidence="2" id="KW-1185">Reference proteome</keyword>
<dbReference type="AlphaFoldDB" id="A0A5J5GD08"/>
<reference evidence="1 2" key="1">
    <citation type="submission" date="2019-09" db="EMBL/GenBank/DDBJ databases">
        <title>Bacillus ochoae sp. nov., Paenibacillus whitsoniae sp. nov., Paenibacillus spiritus sp. nov. Isolated from the Mars Exploration Rover during spacecraft assembly.</title>
        <authorList>
            <person name="Seuylemezian A."/>
            <person name="Vaishampayan P."/>
        </authorList>
    </citation>
    <scope>NUCLEOTIDE SEQUENCE [LARGE SCALE GENOMIC DNA]</scope>
    <source>
        <strain evidence="1 2">MER_111</strain>
    </source>
</reference>
<dbReference type="RefSeq" id="WP_150457608.1">
    <property type="nucleotide sequence ID" value="NZ_VYKK01000007.1"/>
</dbReference>
<comment type="caution">
    <text evidence="1">The sequence shown here is derived from an EMBL/GenBank/DDBJ whole genome shotgun (WGS) entry which is preliminary data.</text>
</comment>
<dbReference type="Proteomes" id="UP000367750">
    <property type="component" value="Unassembled WGS sequence"/>
</dbReference>
<protein>
    <submittedName>
        <fullName evidence="1">Uncharacterized protein</fullName>
    </submittedName>
</protein>
<organism evidence="1 2">
    <name type="scientific">Paenibacillus spiritus</name>
    <dbReference type="NCBI Taxonomy" id="2496557"/>
    <lineage>
        <taxon>Bacteria</taxon>
        <taxon>Bacillati</taxon>
        <taxon>Bacillota</taxon>
        <taxon>Bacilli</taxon>
        <taxon>Bacillales</taxon>
        <taxon>Paenibacillaceae</taxon>
        <taxon>Paenibacillus</taxon>
    </lineage>
</organism>
<name>A0A5J5GD08_9BACL</name>